<evidence type="ECO:0000256" key="3">
    <source>
        <dbReference type="ARBA" id="ARBA00022448"/>
    </source>
</evidence>
<reference evidence="9" key="2">
    <citation type="submission" date="2020-09" db="EMBL/GenBank/DDBJ databases">
        <authorList>
            <person name="Sun Q."/>
            <person name="Zhou Y."/>
        </authorList>
    </citation>
    <scope>NUCLEOTIDE SEQUENCE</scope>
    <source>
        <strain evidence="9">CGMCC 1.15448</strain>
    </source>
</reference>
<dbReference type="SUPFAM" id="SSF56954">
    <property type="entry name" value="Outer membrane efflux proteins (OEP)"/>
    <property type="match status" value="1"/>
</dbReference>
<accession>A0A8J2U9Z6</accession>
<name>A0A8J2U9Z6_9BACT</name>
<evidence type="ECO:0000256" key="7">
    <source>
        <dbReference type="ARBA" id="ARBA00023237"/>
    </source>
</evidence>
<evidence type="ECO:0000256" key="4">
    <source>
        <dbReference type="ARBA" id="ARBA00022452"/>
    </source>
</evidence>
<feature type="chain" id="PRO_5035208558" evidence="8">
    <location>
        <begin position="25"/>
        <end position="466"/>
    </location>
</feature>
<comment type="subcellular location">
    <subcellularLocation>
        <location evidence="1">Cell outer membrane</location>
    </subcellularLocation>
</comment>
<evidence type="ECO:0000256" key="2">
    <source>
        <dbReference type="ARBA" id="ARBA00007613"/>
    </source>
</evidence>
<evidence type="ECO:0000256" key="1">
    <source>
        <dbReference type="ARBA" id="ARBA00004442"/>
    </source>
</evidence>
<evidence type="ECO:0000256" key="8">
    <source>
        <dbReference type="SAM" id="SignalP"/>
    </source>
</evidence>
<evidence type="ECO:0000256" key="6">
    <source>
        <dbReference type="ARBA" id="ARBA00023136"/>
    </source>
</evidence>
<dbReference type="GO" id="GO:0009279">
    <property type="term" value="C:cell outer membrane"/>
    <property type="evidence" value="ECO:0007669"/>
    <property type="project" value="UniProtKB-SubCell"/>
</dbReference>
<sequence>MSKQHLTGLLGILLLGSLPGAASAQVLTLKQAVQTALNNYGTIRAKTNYVKASQVSVKESKMEYLPDLNISAQHVYGTVNSQYGPLGAYKVAGTASSGPVFATQNWNAAFGALYLTNVNWDFFQFGRAKERTKVAQTALNESQSDLDQERFQQGVKVSAAYLNVLAAQKLIVSQQRNLERAVAFQTVAAARAKTGLNPGVDSSLANAEVSNARIALTNAIEFEQEQANQLAQLMQVPPPVDWTLDTLFLSKIPASLTDTPAQPLSRHPVLQFFQQRINVSNEQAKYLKTFNYPTFSLFGVLQDRGSGFSSNYGQYPDAYTANYFKGVSFDRGNYLLGVGFVWNLTNPLRVHQQVASQKFISQGLQEEYGLINQELQAQLVLSATRIKNALDNYREAPIQVKAASDAYLQKETLYRNGLATIVDVTTAAFILNQAETERDIANNNVWQALLFKAASSGDFGLFFNEF</sequence>
<proteinExistence type="inferred from homology"/>
<organism evidence="9 10">
    <name type="scientific">Puia dinghuensis</name>
    <dbReference type="NCBI Taxonomy" id="1792502"/>
    <lineage>
        <taxon>Bacteria</taxon>
        <taxon>Pseudomonadati</taxon>
        <taxon>Bacteroidota</taxon>
        <taxon>Chitinophagia</taxon>
        <taxon>Chitinophagales</taxon>
        <taxon>Chitinophagaceae</taxon>
        <taxon>Puia</taxon>
    </lineage>
</organism>
<evidence type="ECO:0000313" key="9">
    <source>
        <dbReference type="EMBL" id="GGA89291.1"/>
    </source>
</evidence>
<dbReference type="Proteomes" id="UP000607559">
    <property type="component" value="Unassembled WGS sequence"/>
</dbReference>
<dbReference type="EMBL" id="BMJC01000001">
    <property type="protein sequence ID" value="GGA89291.1"/>
    <property type="molecule type" value="Genomic_DNA"/>
</dbReference>
<keyword evidence="7" id="KW-0998">Cell outer membrane</keyword>
<dbReference type="InterPro" id="IPR051906">
    <property type="entry name" value="TolC-like"/>
</dbReference>
<dbReference type="AlphaFoldDB" id="A0A8J2U9Z6"/>
<comment type="caution">
    <text evidence="9">The sequence shown here is derived from an EMBL/GenBank/DDBJ whole genome shotgun (WGS) entry which is preliminary data.</text>
</comment>
<dbReference type="GO" id="GO:1990281">
    <property type="term" value="C:efflux pump complex"/>
    <property type="evidence" value="ECO:0007669"/>
    <property type="project" value="TreeGrafter"/>
</dbReference>
<dbReference type="RefSeq" id="WP_188929276.1">
    <property type="nucleotide sequence ID" value="NZ_BMJC01000001.1"/>
</dbReference>
<evidence type="ECO:0000313" key="10">
    <source>
        <dbReference type="Proteomes" id="UP000607559"/>
    </source>
</evidence>
<keyword evidence="8" id="KW-0732">Signal</keyword>
<keyword evidence="5" id="KW-0812">Transmembrane</keyword>
<dbReference type="PANTHER" id="PTHR30026">
    <property type="entry name" value="OUTER MEMBRANE PROTEIN TOLC"/>
    <property type="match status" value="1"/>
</dbReference>
<dbReference type="Pfam" id="PF02321">
    <property type="entry name" value="OEP"/>
    <property type="match status" value="1"/>
</dbReference>
<keyword evidence="10" id="KW-1185">Reference proteome</keyword>
<dbReference type="PANTHER" id="PTHR30026:SF20">
    <property type="entry name" value="OUTER MEMBRANE PROTEIN TOLC"/>
    <property type="match status" value="1"/>
</dbReference>
<comment type="similarity">
    <text evidence="2">Belongs to the outer membrane factor (OMF) (TC 1.B.17) family.</text>
</comment>
<dbReference type="InterPro" id="IPR003423">
    <property type="entry name" value="OMP_efflux"/>
</dbReference>
<dbReference type="Gene3D" id="1.20.1600.10">
    <property type="entry name" value="Outer membrane efflux proteins (OEP)"/>
    <property type="match status" value="1"/>
</dbReference>
<reference evidence="9" key="1">
    <citation type="journal article" date="2014" name="Int. J. Syst. Evol. Microbiol.">
        <title>Complete genome sequence of Corynebacterium casei LMG S-19264T (=DSM 44701T), isolated from a smear-ripened cheese.</title>
        <authorList>
            <consortium name="US DOE Joint Genome Institute (JGI-PGF)"/>
            <person name="Walter F."/>
            <person name="Albersmeier A."/>
            <person name="Kalinowski J."/>
            <person name="Ruckert C."/>
        </authorList>
    </citation>
    <scope>NUCLEOTIDE SEQUENCE</scope>
    <source>
        <strain evidence="9">CGMCC 1.15448</strain>
    </source>
</reference>
<feature type="signal peptide" evidence="8">
    <location>
        <begin position="1"/>
        <end position="24"/>
    </location>
</feature>
<protein>
    <submittedName>
        <fullName evidence="9">Agglutination protein</fullName>
    </submittedName>
</protein>
<dbReference type="GO" id="GO:0015562">
    <property type="term" value="F:efflux transmembrane transporter activity"/>
    <property type="evidence" value="ECO:0007669"/>
    <property type="project" value="InterPro"/>
</dbReference>
<dbReference type="GO" id="GO:0015288">
    <property type="term" value="F:porin activity"/>
    <property type="evidence" value="ECO:0007669"/>
    <property type="project" value="TreeGrafter"/>
</dbReference>
<evidence type="ECO:0000256" key="5">
    <source>
        <dbReference type="ARBA" id="ARBA00022692"/>
    </source>
</evidence>
<keyword evidence="6" id="KW-0472">Membrane</keyword>
<keyword evidence="4" id="KW-1134">Transmembrane beta strand</keyword>
<gene>
    <name evidence="9" type="ORF">GCM10011511_10630</name>
</gene>
<keyword evidence="3" id="KW-0813">Transport</keyword>